<evidence type="ECO:0000313" key="1">
    <source>
        <dbReference type="EMBL" id="KKO96660.1"/>
    </source>
</evidence>
<gene>
    <name evidence="1" type="ORF">THAR02_11235</name>
</gene>
<evidence type="ECO:0000313" key="2">
    <source>
        <dbReference type="Proteomes" id="UP000034112"/>
    </source>
</evidence>
<comment type="caution">
    <text evidence="1">The sequence shown here is derived from an EMBL/GenBank/DDBJ whole genome shotgun (WGS) entry which is preliminary data.</text>
</comment>
<organism evidence="1 2">
    <name type="scientific">Trichoderma harzianum</name>
    <name type="common">Hypocrea lixii</name>
    <dbReference type="NCBI Taxonomy" id="5544"/>
    <lineage>
        <taxon>Eukaryota</taxon>
        <taxon>Fungi</taxon>
        <taxon>Dikarya</taxon>
        <taxon>Ascomycota</taxon>
        <taxon>Pezizomycotina</taxon>
        <taxon>Sordariomycetes</taxon>
        <taxon>Hypocreomycetidae</taxon>
        <taxon>Hypocreales</taxon>
        <taxon>Hypocreaceae</taxon>
        <taxon>Trichoderma</taxon>
    </lineage>
</organism>
<dbReference type="EMBL" id="JOKZ01000782">
    <property type="protein sequence ID" value="KKO96660.1"/>
    <property type="molecule type" value="Genomic_DNA"/>
</dbReference>
<accession>A0A0F9WU15</accession>
<name>A0A0F9WU15_TRIHA</name>
<sequence length="380" mass="41834">MAKPGWKAAAARYVVIAGSGIINYPPLRDAVRGMFDDARSWYNYFRSFATEGLASPAATSPATTSPAPAPPSTWVLSEKGGIGNQMQSLFSATTIVLEIVKIYQAEQIRRELKGIADQLRIHNNLVAGGGGGPDGFARNVLDFFNLKVAEYTRTDDDRQHRFRLHRFRQHRLRKHRFRQHRFFIYHPDTHWHGAFARIRHESGSKQPLLLGLSNDLFAIFRLMLCARVTLEAEAGDGARNVTFHLLIPSYCTLVIPRAFVILGNLFPLTIDGQIAQGERLVWLNLPQRDGFDRPVLNNVGNLDDLPDSSWKEFATAGAATTMVATWMVATPMAVEAVAIACPPLAVPIFLACAVGTALATTSVATAVESAWEEPPPAFLG</sequence>
<dbReference type="OMA" id="WMLCERV"/>
<dbReference type="Pfam" id="PF20219">
    <property type="entry name" value="DUF6579"/>
    <property type="match status" value="1"/>
</dbReference>
<proteinExistence type="predicted"/>
<dbReference type="Proteomes" id="UP000034112">
    <property type="component" value="Unassembled WGS sequence"/>
</dbReference>
<reference evidence="2" key="1">
    <citation type="journal article" date="2015" name="Genome Announc.">
        <title>Draft whole-genome sequence of the biocontrol agent Trichoderma harzianum T6776.</title>
        <authorList>
            <person name="Baroncelli R."/>
            <person name="Piaggeschi G."/>
            <person name="Fiorini L."/>
            <person name="Bertolini E."/>
            <person name="Zapparata A."/>
            <person name="Pe M.E."/>
            <person name="Sarrocco S."/>
            <person name="Vannacci G."/>
        </authorList>
    </citation>
    <scope>NUCLEOTIDE SEQUENCE [LARGE SCALE GENOMIC DNA]</scope>
    <source>
        <strain evidence="2">T6776</strain>
    </source>
</reference>
<protein>
    <submittedName>
        <fullName evidence="1">Uncharacterized protein</fullName>
    </submittedName>
</protein>
<dbReference type="AlphaFoldDB" id="A0A0F9WU15"/>
<dbReference type="InterPro" id="IPR046486">
    <property type="entry name" value="DUF6579"/>
</dbReference>
<dbReference type="OrthoDB" id="3852249at2759"/>